<gene>
    <name evidence="1" type="ORF">rCG_55869</name>
</gene>
<evidence type="ECO:0000313" key="2">
    <source>
        <dbReference type="Proteomes" id="UP000234681"/>
    </source>
</evidence>
<name>A6JLU2_RAT</name>
<protein>
    <submittedName>
        <fullName evidence="1">RCG55869</fullName>
    </submittedName>
</protein>
<dbReference type="Proteomes" id="UP000234681">
    <property type="component" value="Chromosome 17"/>
</dbReference>
<evidence type="ECO:0000313" key="1">
    <source>
        <dbReference type="EMBL" id="EDL78619.1"/>
    </source>
</evidence>
<organism evidence="1 2">
    <name type="scientific">Rattus norvegicus</name>
    <name type="common">Rat</name>
    <dbReference type="NCBI Taxonomy" id="10116"/>
    <lineage>
        <taxon>Eukaryota</taxon>
        <taxon>Metazoa</taxon>
        <taxon>Chordata</taxon>
        <taxon>Craniata</taxon>
        <taxon>Vertebrata</taxon>
        <taxon>Euteleostomi</taxon>
        <taxon>Mammalia</taxon>
        <taxon>Eutheria</taxon>
        <taxon>Euarchontoglires</taxon>
        <taxon>Glires</taxon>
        <taxon>Rodentia</taxon>
        <taxon>Myomorpha</taxon>
        <taxon>Muroidea</taxon>
        <taxon>Muridae</taxon>
        <taxon>Murinae</taxon>
        <taxon>Rattus</taxon>
    </lineage>
</organism>
<accession>A6JLU2</accession>
<dbReference type="AlphaFoldDB" id="A6JLU2"/>
<proteinExistence type="predicted"/>
<reference evidence="2" key="1">
    <citation type="submission" date="2005-09" db="EMBL/GenBank/DDBJ databases">
        <authorList>
            <person name="Mural R.J."/>
            <person name="Li P.W."/>
            <person name="Adams M.D."/>
            <person name="Amanatides P.G."/>
            <person name="Baden-Tillson H."/>
            <person name="Barnstead M."/>
            <person name="Chin S.H."/>
            <person name="Dew I."/>
            <person name="Evans C.A."/>
            <person name="Ferriera S."/>
            <person name="Flanigan M."/>
            <person name="Fosler C."/>
            <person name="Glodek A."/>
            <person name="Gu Z."/>
            <person name="Holt R.A."/>
            <person name="Jennings D."/>
            <person name="Kraft C.L."/>
            <person name="Lu F."/>
            <person name="Nguyen T."/>
            <person name="Nusskern D.R."/>
            <person name="Pfannkoch C.M."/>
            <person name="Sitter C."/>
            <person name="Sutton G.G."/>
            <person name="Venter J.C."/>
            <person name="Wang Z."/>
            <person name="Woodage T."/>
            <person name="Zheng X.H."/>
            <person name="Zhong F."/>
        </authorList>
    </citation>
    <scope>NUCLEOTIDE SEQUENCE [LARGE SCALE GENOMIC DNA]</scope>
    <source>
        <strain>BN</strain>
        <strain evidence="2">Sprague-Dawley</strain>
    </source>
</reference>
<dbReference type="EMBL" id="CH473990">
    <property type="protein sequence ID" value="EDL78619.1"/>
    <property type="molecule type" value="Genomic_DNA"/>
</dbReference>
<sequence>MRLLLTGLETEKIRIKAQT</sequence>